<accession>A0ABQ3Z1T3</accession>
<sequence length="186" mass="20261">MTDMPSRQEVLLDAAIAVLGSAGPRRLTHRAVDAAAGLPAGSASNYFKTRDALVNAMAARFVEREQAIWATLTGLVVPRTPAELAVALAAFVRRAVEADRVMTIARYGLFLEAALHPEAHRTLADSAREIRRFGAQWLRAVGAADPETACELILDQMDGMILHQLAYPDPALDLERRLDTVVRAYT</sequence>
<organism evidence="4 5">
    <name type="scientific">Paractinoplanes durhamensis</name>
    <dbReference type="NCBI Taxonomy" id="113563"/>
    <lineage>
        <taxon>Bacteria</taxon>
        <taxon>Bacillati</taxon>
        <taxon>Actinomycetota</taxon>
        <taxon>Actinomycetes</taxon>
        <taxon>Micromonosporales</taxon>
        <taxon>Micromonosporaceae</taxon>
        <taxon>Paractinoplanes</taxon>
    </lineage>
</organism>
<dbReference type="PROSITE" id="PS50977">
    <property type="entry name" value="HTH_TETR_2"/>
    <property type="match status" value="1"/>
</dbReference>
<dbReference type="EMBL" id="BOML01000040">
    <property type="protein sequence ID" value="GIE03792.1"/>
    <property type="molecule type" value="Genomic_DNA"/>
</dbReference>
<protein>
    <recommendedName>
        <fullName evidence="3">HTH tetR-type domain-containing protein</fullName>
    </recommendedName>
</protein>
<evidence type="ECO:0000313" key="4">
    <source>
        <dbReference type="EMBL" id="GIE03792.1"/>
    </source>
</evidence>
<name>A0ABQ3Z1T3_9ACTN</name>
<dbReference type="Proteomes" id="UP000637628">
    <property type="component" value="Unassembled WGS sequence"/>
</dbReference>
<evidence type="ECO:0000259" key="3">
    <source>
        <dbReference type="PROSITE" id="PS50977"/>
    </source>
</evidence>
<dbReference type="Gene3D" id="1.10.357.10">
    <property type="entry name" value="Tetracycline Repressor, domain 2"/>
    <property type="match status" value="1"/>
</dbReference>
<comment type="caution">
    <text evidence="4">The sequence shown here is derived from an EMBL/GenBank/DDBJ whole genome shotgun (WGS) entry which is preliminary data.</text>
</comment>
<feature type="DNA-binding region" description="H-T-H motif" evidence="2">
    <location>
        <begin position="28"/>
        <end position="47"/>
    </location>
</feature>
<dbReference type="InterPro" id="IPR036271">
    <property type="entry name" value="Tet_transcr_reg_TetR-rel_C_sf"/>
</dbReference>
<reference evidence="4 5" key="1">
    <citation type="submission" date="2021-01" db="EMBL/GenBank/DDBJ databases">
        <title>Whole genome shotgun sequence of Actinoplanes durhamensis NBRC 14914.</title>
        <authorList>
            <person name="Komaki H."/>
            <person name="Tamura T."/>
        </authorList>
    </citation>
    <scope>NUCLEOTIDE SEQUENCE [LARGE SCALE GENOMIC DNA]</scope>
    <source>
        <strain evidence="4 5">NBRC 14914</strain>
    </source>
</reference>
<dbReference type="SUPFAM" id="SSF46689">
    <property type="entry name" value="Homeodomain-like"/>
    <property type="match status" value="1"/>
</dbReference>
<dbReference type="InterPro" id="IPR041583">
    <property type="entry name" value="TetR_C_31"/>
</dbReference>
<evidence type="ECO:0000313" key="5">
    <source>
        <dbReference type="Proteomes" id="UP000637628"/>
    </source>
</evidence>
<feature type="domain" description="HTH tetR-type" evidence="3">
    <location>
        <begin position="5"/>
        <end position="65"/>
    </location>
</feature>
<evidence type="ECO:0000256" key="2">
    <source>
        <dbReference type="PROSITE-ProRule" id="PRU00335"/>
    </source>
</evidence>
<dbReference type="InterPro" id="IPR001647">
    <property type="entry name" value="HTH_TetR"/>
</dbReference>
<dbReference type="Pfam" id="PF17940">
    <property type="entry name" value="TetR_C_31"/>
    <property type="match status" value="1"/>
</dbReference>
<keyword evidence="1 2" id="KW-0238">DNA-binding</keyword>
<gene>
    <name evidence="4" type="ORF">Adu01nite_51420</name>
</gene>
<evidence type="ECO:0000256" key="1">
    <source>
        <dbReference type="ARBA" id="ARBA00023125"/>
    </source>
</evidence>
<dbReference type="SUPFAM" id="SSF48498">
    <property type="entry name" value="Tetracyclin repressor-like, C-terminal domain"/>
    <property type="match status" value="1"/>
</dbReference>
<dbReference type="Pfam" id="PF00440">
    <property type="entry name" value="TetR_N"/>
    <property type="match status" value="1"/>
</dbReference>
<proteinExistence type="predicted"/>
<dbReference type="InterPro" id="IPR009057">
    <property type="entry name" value="Homeodomain-like_sf"/>
</dbReference>
<keyword evidence="5" id="KW-1185">Reference proteome</keyword>